<evidence type="ECO:0000313" key="3">
    <source>
        <dbReference type="Proteomes" id="UP000199820"/>
    </source>
</evidence>
<keyword evidence="2" id="KW-0255">Endonuclease</keyword>
<dbReference type="EMBL" id="FOIL01000006">
    <property type="protein sequence ID" value="SET16133.1"/>
    <property type="molecule type" value="Genomic_DNA"/>
</dbReference>
<proteinExistence type="predicted"/>
<dbReference type="Proteomes" id="UP000199820">
    <property type="component" value="Unassembled WGS sequence"/>
</dbReference>
<keyword evidence="2" id="KW-0378">Hydrolase</keyword>
<dbReference type="Pfam" id="PF13358">
    <property type="entry name" value="DDE_3"/>
    <property type="match status" value="1"/>
</dbReference>
<dbReference type="GO" id="GO:0004519">
    <property type="term" value="F:endonuclease activity"/>
    <property type="evidence" value="ECO:0007669"/>
    <property type="project" value="UniProtKB-KW"/>
</dbReference>
<protein>
    <submittedName>
        <fullName evidence="2">DDE superfamily endonuclease</fullName>
    </submittedName>
</protein>
<evidence type="ECO:0000313" key="2">
    <source>
        <dbReference type="EMBL" id="SET16133.1"/>
    </source>
</evidence>
<accession>A0A1I0C9T0</accession>
<dbReference type="InterPro" id="IPR038717">
    <property type="entry name" value="Tc1-like_DDE_dom"/>
</dbReference>
<dbReference type="AlphaFoldDB" id="A0A1I0C9T0"/>
<dbReference type="OrthoDB" id="9795921at2"/>
<reference evidence="2 3" key="1">
    <citation type="submission" date="2016-10" db="EMBL/GenBank/DDBJ databases">
        <authorList>
            <person name="de Groot N.N."/>
        </authorList>
    </citation>
    <scope>NUCLEOTIDE SEQUENCE [LARGE SCALE GENOMIC DNA]</scope>
    <source>
        <strain evidence="2 3">KH1P1</strain>
    </source>
</reference>
<evidence type="ECO:0000259" key="1">
    <source>
        <dbReference type="Pfam" id="PF13358"/>
    </source>
</evidence>
<sequence>MDEAIVCLITAIGSANLHAAIQVILDNHTVHTSKKIKQYLKTVPGRFVFIFTPKHGSWLNIVDRRGESKSIVWSSVLLTFEKAVELRGAIVNRPEDLGEIRDVSYIYPMLYRFGIIEAPEEMEEKMVGKRTKEMKIIRRLILRIRCNIAEGES</sequence>
<name>A0A1I0C9T0_9FIRM</name>
<organism evidence="2 3">
    <name type="scientific">[Clostridium] aminophilum</name>
    <dbReference type="NCBI Taxonomy" id="1526"/>
    <lineage>
        <taxon>Bacteria</taxon>
        <taxon>Bacillati</taxon>
        <taxon>Bacillota</taxon>
        <taxon>Clostridia</taxon>
        <taxon>Lachnospirales</taxon>
        <taxon>Lachnospiraceae</taxon>
    </lineage>
</organism>
<keyword evidence="3" id="KW-1185">Reference proteome</keyword>
<gene>
    <name evidence="2" type="ORF">SAMN04487771_100673</name>
</gene>
<feature type="domain" description="Tc1-like transposase DDE" evidence="1">
    <location>
        <begin position="15"/>
        <end position="63"/>
    </location>
</feature>
<keyword evidence="2" id="KW-0540">Nuclease</keyword>